<dbReference type="RefSeq" id="WP_062486363.1">
    <property type="nucleotide sequence ID" value="NZ_LN885086.1"/>
</dbReference>
<name>A0A0S4L0W1_9BACT</name>
<feature type="transmembrane region" description="Helical" evidence="1">
    <location>
        <begin position="66"/>
        <end position="88"/>
    </location>
</feature>
<keyword evidence="3" id="KW-1185">Reference proteome</keyword>
<evidence type="ECO:0008006" key="4">
    <source>
        <dbReference type="Google" id="ProtNLM"/>
    </source>
</evidence>
<proteinExistence type="predicted"/>
<organism evidence="2 3">
    <name type="scientific">Candidatus Nitrospira inopinata</name>
    <dbReference type="NCBI Taxonomy" id="1715989"/>
    <lineage>
        <taxon>Bacteria</taxon>
        <taxon>Pseudomonadati</taxon>
        <taxon>Nitrospirota</taxon>
        <taxon>Nitrospiria</taxon>
        <taxon>Nitrospirales</taxon>
        <taxon>Nitrospiraceae</taxon>
        <taxon>Nitrospira</taxon>
    </lineage>
</organism>
<accession>A0A0S4L0W1</accession>
<dbReference type="OrthoDB" id="9806582at2"/>
<dbReference type="KEGG" id="nio:NITINOP_2694"/>
<sequence length="94" mass="10488">MEEYNLYYSVACIIVAVYVMVKGVIAAFAQRNDPEAASLFPPPAYGVVASILLTFGLGFLKLKLPWWGYRLIFPGTTMLFPAIIYLIGRRPSPK</sequence>
<keyword evidence="1" id="KW-1133">Transmembrane helix</keyword>
<protein>
    <recommendedName>
        <fullName evidence="4">Integral membrane protein</fullName>
    </recommendedName>
</protein>
<keyword evidence="1" id="KW-0472">Membrane</keyword>
<feature type="transmembrane region" description="Helical" evidence="1">
    <location>
        <begin position="40"/>
        <end position="60"/>
    </location>
</feature>
<feature type="transmembrane region" description="Helical" evidence="1">
    <location>
        <begin position="6"/>
        <end position="28"/>
    </location>
</feature>
<keyword evidence="1" id="KW-0812">Transmembrane</keyword>
<dbReference type="EMBL" id="LN885086">
    <property type="protein sequence ID" value="CUQ67666.1"/>
    <property type="molecule type" value="Genomic_DNA"/>
</dbReference>
<dbReference type="Proteomes" id="UP000066284">
    <property type="component" value="Chromosome 1"/>
</dbReference>
<reference evidence="3" key="1">
    <citation type="submission" date="2015-09" db="EMBL/GenBank/DDBJ databases">
        <authorList>
            <person name="Daims H."/>
        </authorList>
    </citation>
    <scope>NUCLEOTIDE SEQUENCE [LARGE SCALE GENOMIC DNA]</scope>
</reference>
<dbReference type="AlphaFoldDB" id="A0A0S4L0W1"/>
<evidence type="ECO:0000313" key="2">
    <source>
        <dbReference type="EMBL" id="CUQ67666.1"/>
    </source>
</evidence>
<evidence type="ECO:0000313" key="3">
    <source>
        <dbReference type="Proteomes" id="UP000066284"/>
    </source>
</evidence>
<evidence type="ECO:0000256" key="1">
    <source>
        <dbReference type="SAM" id="Phobius"/>
    </source>
</evidence>
<gene>
    <name evidence="2" type="ORF">NITINOP_2694</name>
</gene>